<keyword evidence="2" id="KW-0808">Transferase</keyword>
<protein>
    <recommendedName>
        <fullName evidence="3">Putative gamma-glutamylcyclotransferase</fullName>
    </recommendedName>
</protein>
<dbReference type="InterPro" id="IPR009288">
    <property type="entry name" value="AIG2-like_dom"/>
</dbReference>
<dbReference type="GO" id="GO:0016740">
    <property type="term" value="F:transferase activity"/>
    <property type="evidence" value="ECO:0007669"/>
    <property type="project" value="UniProtKB-KW"/>
</dbReference>
<proteinExistence type="inferred from homology"/>
<evidence type="ECO:0000256" key="1">
    <source>
        <dbReference type="ARBA" id="ARBA00008861"/>
    </source>
</evidence>
<name>A0A7S1XWY1_9STRA</name>
<dbReference type="EMBL" id="HBGJ01039017">
    <property type="protein sequence ID" value="CAD9266145.1"/>
    <property type="molecule type" value="Transcribed_RNA"/>
</dbReference>
<dbReference type="SUPFAM" id="SSF110857">
    <property type="entry name" value="Gamma-glutamyl cyclotransferase-like"/>
    <property type="match status" value="1"/>
</dbReference>
<feature type="compositionally biased region" description="Basic and acidic residues" evidence="4">
    <location>
        <begin position="190"/>
        <end position="201"/>
    </location>
</feature>
<dbReference type="Gene3D" id="3.10.490.10">
    <property type="entry name" value="Gamma-glutamyl cyclotransferase-like"/>
    <property type="match status" value="1"/>
</dbReference>
<feature type="region of interest" description="Disordered" evidence="4">
    <location>
        <begin position="174"/>
        <end position="201"/>
    </location>
</feature>
<reference evidence="6" key="1">
    <citation type="submission" date="2021-01" db="EMBL/GenBank/DDBJ databases">
        <authorList>
            <person name="Corre E."/>
            <person name="Pelletier E."/>
            <person name="Niang G."/>
            <person name="Scheremetjew M."/>
            <person name="Finn R."/>
            <person name="Kale V."/>
            <person name="Holt S."/>
            <person name="Cochrane G."/>
            <person name="Meng A."/>
            <person name="Brown T."/>
            <person name="Cohen L."/>
        </authorList>
    </citation>
    <scope>NUCLEOTIDE SEQUENCE</scope>
    <source>
        <strain evidence="6">CCMP2877</strain>
    </source>
</reference>
<dbReference type="InterPro" id="IPR013024">
    <property type="entry name" value="GGCT-like"/>
</dbReference>
<dbReference type="PANTHER" id="PTHR31544:SF2">
    <property type="entry name" value="AIG2-LIKE PROTEIN D"/>
    <property type="match status" value="1"/>
</dbReference>
<gene>
    <name evidence="6" type="ORF">PPAR1163_LOCUS24568</name>
</gene>
<dbReference type="PANTHER" id="PTHR31544">
    <property type="entry name" value="AIG2-LIKE PROTEIN D"/>
    <property type="match status" value="1"/>
</dbReference>
<accession>A0A7S1XWY1</accession>
<dbReference type="InterPro" id="IPR045038">
    <property type="entry name" value="AIG2-like"/>
</dbReference>
<dbReference type="AlphaFoldDB" id="A0A7S1XWY1"/>
<feature type="region of interest" description="Disordered" evidence="4">
    <location>
        <begin position="1"/>
        <end position="25"/>
    </location>
</feature>
<dbReference type="Pfam" id="PF06094">
    <property type="entry name" value="GGACT"/>
    <property type="match status" value="1"/>
</dbReference>
<dbReference type="InterPro" id="IPR036568">
    <property type="entry name" value="GGCT-like_sf"/>
</dbReference>
<sequence>MRPGSLPPPRHAHSSHNQPTYPTLTGSLMSHEVQQVLLRRIPPQLPAVAHGFHRFQIKDRCYPAVTALAEGSVQGRLLCGLTEKETKLFDLFEEEDYSRQVIQVATEEPFEGEAHMYLWVSGDAGLYGEWKYDEHFVPNLAGFVEMCKEFMLEDEARLPPHLGFPRRVLPFHPRSRSLRSSSSGWKNQRRGNDSRAARMGF</sequence>
<evidence type="ECO:0000313" key="6">
    <source>
        <dbReference type="EMBL" id="CAD9266145.1"/>
    </source>
</evidence>
<comment type="similarity">
    <text evidence="1">Belongs to the gamma-glutamylcyclotransferase family.</text>
</comment>
<feature type="compositionally biased region" description="Polar residues" evidence="4">
    <location>
        <begin position="15"/>
        <end position="25"/>
    </location>
</feature>
<dbReference type="CDD" id="cd06661">
    <property type="entry name" value="GGCT_like"/>
    <property type="match status" value="1"/>
</dbReference>
<evidence type="ECO:0000256" key="2">
    <source>
        <dbReference type="ARBA" id="ARBA00022679"/>
    </source>
</evidence>
<evidence type="ECO:0000256" key="3">
    <source>
        <dbReference type="ARBA" id="ARBA00030602"/>
    </source>
</evidence>
<evidence type="ECO:0000256" key="4">
    <source>
        <dbReference type="SAM" id="MobiDB-lite"/>
    </source>
</evidence>
<feature type="domain" description="Gamma-glutamylcyclotransferase AIG2-like" evidence="5">
    <location>
        <begin position="26"/>
        <end position="130"/>
    </location>
</feature>
<evidence type="ECO:0000259" key="5">
    <source>
        <dbReference type="Pfam" id="PF06094"/>
    </source>
</evidence>
<organism evidence="6">
    <name type="scientific">Phaeomonas parva</name>
    <dbReference type="NCBI Taxonomy" id="124430"/>
    <lineage>
        <taxon>Eukaryota</taxon>
        <taxon>Sar</taxon>
        <taxon>Stramenopiles</taxon>
        <taxon>Ochrophyta</taxon>
        <taxon>Pinguiophyceae</taxon>
        <taxon>Pinguiochrysidales</taxon>
        <taxon>Pinguiochrysidaceae</taxon>
        <taxon>Phaeomonas</taxon>
    </lineage>
</organism>